<protein>
    <submittedName>
        <fullName evidence="3">Uncharacterized protein</fullName>
    </submittedName>
</protein>
<evidence type="ECO:0000313" key="3">
    <source>
        <dbReference type="EMBL" id="CAF4668207.1"/>
    </source>
</evidence>
<feature type="non-terminal residue" evidence="3">
    <location>
        <position position="59"/>
    </location>
</feature>
<dbReference type="Proteomes" id="UP000681720">
    <property type="component" value="Unassembled WGS sequence"/>
</dbReference>
<dbReference type="Proteomes" id="UP000681967">
    <property type="component" value="Unassembled WGS sequence"/>
</dbReference>
<dbReference type="EMBL" id="CAJOBH010091481">
    <property type="protein sequence ID" value="CAF4567411.1"/>
    <property type="molecule type" value="Genomic_DNA"/>
</dbReference>
<accession>A0A8S2ZZ12</accession>
<feature type="region of interest" description="Disordered" evidence="1">
    <location>
        <begin position="1"/>
        <end position="59"/>
    </location>
</feature>
<sequence length="59" mass="6163">PLSIVKKLSIPDSHLDNTSNNVRHASSSSNLTTTTTATTPSSIRLVTSTGKSSPPTNLQ</sequence>
<comment type="caution">
    <text evidence="3">The sequence shown here is derived from an EMBL/GenBank/DDBJ whole genome shotgun (WGS) entry which is preliminary data.</text>
</comment>
<dbReference type="AlphaFoldDB" id="A0A8S2ZZ12"/>
<feature type="compositionally biased region" description="Low complexity" evidence="1">
    <location>
        <begin position="26"/>
        <end position="42"/>
    </location>
</feature>
<evidence type="ECO:0000313" key="4">
    <source>
        <dbReference type="Proteomes" id="UP000681720"/>
    </source>
</evidence>
<dbReference type="EMBL" id="CAJOBJ010119262">
    <property type="protein sequence ID" value="CAF4668207.1"/>
    <property type="molecule type" value="Genomic_DNA"/>
</dbReference>
<feature type="non-terminal residue" evidence="3">
    <location>
        <position position="1"/>
    </location>
</feature>
<reference evidence="3" key="1">
    <citation type="submission" date="2021-02" db="EMBL/GenBank/DDBJ databases">
        <authorList>
            <person name="Nowell W R."/>
        </authorList>
    </citation>
    <scope>NUCLEOTIDE SEQUENCE</scope>
</reference>
<name>A0A8S2ZZ12_9BILA</name>
<evidence type="ECO:0000313" key="2">
    <source>
        <dbReference type="EMBL" id="CAF4567411.1"/>
    </source>
</evidence>
<feature type="compositionally biased region" description="Polar residues" evidence="1">
    <location>
        <begin position="16"/>
        <end position="25"/>
    </location>
</feature>
<organism evidence="3 4">
    <name type="scientific">Rotaria magnacalcarata</name>
    <dbReference type="NCBI Taxonomy" id="392030"/>
    <lineage>
        <taxon>Eukaryota</taxon>
        <taxon>Metazoa</taxon>
        <taxon>Spiralia</taxon>
        <taxon>Gnathifera</taxon>
        <taxon>Rotifera</taxon>
        <taxon>Eurotatoria</taxon>
        <taxon>Bdelloidea</taxon>
        <taxon>Philodinida</taxon>
        <taxon>Philodinidae</taxon>
        <taxon>Rotaria</taxon>
    </lineage>
</organism>
<gene>
    <name evidence="2" type="ORF">BYL167_LOCUS38765</name>
    <name evidence="3" type="ORF">GIL414_LOCUS41771</name>
</gene>
<feature type="compositionally biased region" description="Polar residues" evidence="1">
    <location>
        <begin position="44"/>
        <end position="59"/>
    </location>
</feature>
<proteinExistence type="predicted"/>
<evidence type="ECO:0000256" key="1">
    <source>
        <dbReference type="SAM" id="MobiDB-lite"/>
    </source>
</evidence>